<dbReference type="InterPro" id="IPR000415">
    <property type="entry name" value="Nitroreductase-like"/>
</dbReference>
<gene>
    <name evidence="8" type="ORF">BXY41_107163</name>
</gene>
<keyword evidence="9" id="KW-1185">Reference proteome</keyword>
<reference evidence="8 9" key="1">
    <citation type="submission" date="2018-02" db="EMBL/GenBank/DDBJ databases">
        <title>Genomic Encyclopedia of Archaeal and Bacterial Type Strains, Phase II (KMG-II): from individual species to whole genera.</title>
        <authorList>
            <person name="Goeker M."/>
        </authorList>
    </citation>
    <scope>NUCLEOTIDE SEQUENCE [LARGE SCALE GENOMIC DNA]</scope>
    <source>
        <strain evidence="8 9">DSM 3808</strain>
    </source>
</reference>
<dbReference type="SUPFAM" id="SSF55469">
    <property type="entry name" value="FMN-dependent nitroreductase-like"/>
    <property type="match status" value="1"/>
</dbReference>
<feature type="domain" description="Nitroreductase" evidence="7">
    <location>
        <begin position="82"/>
        <end position="146"/>
    </location>
</feature>
<evidence type="ECO:0000256" key="3">
    <source>
        <dbReference type="ARBA" id="ARBA00022630"/>
    </source>
</evidence>
<feature type="compositionally biased region" description="Basic and acidic residues" evidence="6">
    <location>
        <begin position="152"/>
        <end position="163"/>
    </location>
</feature>
<dbReference type="PANTHER" id="PTHR43673:SF2">
    <property type="entry name" value="NITROREDUCTASE"/>
    <property type="match status" value="1"/>
</dbReference>
<comment type="similarity">
    <text evidence="2">Belongs to the nitroreductase family.</text>
</comment>
<dbReference type="InterPro" id="IPR029479">
    <property type="entry name" value="Nitroreductase"/>
</dbReference>
<evidence type="ECO:0000313" key="8">
    <source>
        <dbReference type="EMBL" id="PPK80234.1"/>
    </source>
</evidence>
<keyword evidence="3" id="KW-0285">Flavoprotein</keyword>
<dbReference type="EMBL" id="PTJA01000007">
    <property type="protein sequence ID" value="PPK80234.1"/>
    <property type="molecule type" value="Genomic_DNA"/>
</dbReference>
<evidence type="ECO:0000259" key="7">
    <source>
        <dbReference type="Pfam" id="PF00881"/>
    </source>
</evidence>
<feature type="region of interest" description="Disordered" evidence="6">
    <location>
        <begin position="152"/>
        <end position="181"/>
    </location>
</feature>
<evidence type="ECO:0000256" key="5">
    <source>
        <dbReference type="ARBA" id="ARBA00023002"/>
    </source>
</evidence>
<sequence length="181" mass="20618">MKFIELAKDRYSVRKFSDKKVEKETLDLILEAGRTAPTACNYQPQRILVLDNETDLSGLSLCMPFKFNHQLALLTCYDKNVSWKRKFDGKDEGEIDAAIVTTHMMLQASELGIGSTWVGHFDPEKVIKTYHIPEHIVPVSILLMGHPADDAEPNKLHDERLDRSQTVFHGSFSETKDDTKQ</sequence>
<evidence type="ECO:0000256" key="2">
    <source>
        <dbReference type="ARBA" id="ARBA00007118"/>
    </source>
</evidence>
<evidence type="ECO:0000256" key="6">
    <source>
        <dbReference type="SAM" id="MobiDB-lite"/>
    </source>
</evidence>
<accession>A0A2S6HRH4</accession>
<keyword evidence="4" id="KW-0288">FMN</keyword>
<proteinExistence type="inferred from homology"/>
<evidence type="ECO:0000256" key="1">
    <source>
        <dbReference type="ARBA" id="ARBA00001917"/>
    </source>
</evidence>
<organism evidence="8 9">
    <name type="scientific">Lacrimispora xylanisolvens</name>
    <dbReference type="NCBI Taxonomy" id="384636"/>
    <lineage>
        <taxon>Bacteria</taxon>
        <taxon>Bacillati</taxon>
        <taxon>Bacillota</taxon>
        <taxon>Clostridia</taxon>
        <taxon>Lachnospirales</taxon>
        <taxon>Lachnospiraceae</taxon>
        <taxon>Lacrimispora</taxon>
    </lineage>
</organism>
<feature type="domain" description="Nitroreductase" evidence="7">
    <location>
        <begin position="8"/>
        <end position="53"/>
    </location>
</feature>
<dbReference type="RefSeq" id="WP_104437555.1">
    <property type="nucleotide sequence ID" value="NZ_PTJA01000007.1"/>
</dbReference>
<comment type="caution">
    <text evidence="8">The sequence shown here is derived from an EMBL/GenBank/DDBJ whole genome shotgun (WGS) entry which is preliminary data.</text>
</comment>
<dbReference type="OrthoDB" id="9809288at2"/>
<comment type="cofactor">
    <cofactor evidence="1">
        <name>FMN</name>
        <dbReference type="ChEBI" id="CHEBI:58210"/>
    </cofactor>
</comment>
<dbReference type="CDD" id="cd20609">
    <property type="entry name" value="nitroreductase"/>
    <property type="match status" value="1"/>
</dbReference>
<dbReference type="PANTHER" id="PTHR43673">
    <property type="entry name" value="NAD(P)H NITROREDUCTASE YDGI-RELATED"/>
    <property type="match status" value="1"/>
</dbReference>
<evidence type="ECO:0000313" key="9">
    <source>
        <dbReference type="Proteomes" id="UP000237749"/>
    </source>
</evidence>
<keyword evidence="5" id="KW-0560">Oxidoreductase</keyword>
<dbReference type="Pfam" id="PF00881">
    <property type="entry name" value="Nitroreductase"/>
    <property type="match status" value="2"/>
</dbReference>
<evidence type="ECO:0000256" key="4">
    <source>
        <dbReference type="ARBA" id="ARBA00022643"/>
    </source>
</evidence>
<dbReference type="GO" id="GO:0016491">
    <property type="term" value="F:oxidoreductase activity"/>
    <property type="evidence" value="ECO:0007669"/>
    <property type="project" value="UniProtKB-KW"/>
</dbReference>
<dbReference type="Gene3D" id="3.40.109.10">
    <property type="entry name" value="NADH Oxidase"/>
    <property type="match status" value="1"/>
</dbReference>
<name>A0A2S6HRH4_9FIRM</name>
<protein>
    <submittedName>
        <fullName evidence="8">Nitroreductase</fullName>
    </submittedName>
</protein>
<dbReference type="AlphaFoldDB" id="A0A2S6HRH4"/>
<dbReference type="Proteomes" id="UP000237749">
    <property type="component" value="Unassembled WGS sequence"/>
</dbReference>